<evidence type="ECO:0000313" key="1">
    <source>
        <dbReference type="EMBL" id="CEK98734.1"/>
    </source>
</evidence>
<dbReference type="EMBL" id="HACG01051863">
    <property type="protein sequence ID" value="CEK98734.1"/>
    <property type="molecule type" value="Transcribed_RNA"/>
</dbReference>
<reference evidence="1" key="1">
    <citation type="submission" date="2014-12" db="EMBL/GenBank/DDBJ databases">
        <title>Insight into the proteome of Arion vulgaris.</title>
        <authorList>
            <person name="Aradska J."/>
            <person name="Bulat T."/>
            <person name="Smidak R."/>
            <person name="Sarate P."/>
            <person name="Gangsoo J."/>
            <person name="Sialana F."/>
            <person name="Bilban M."/>
            <person name="Lubec G."/>
        </authorList>
    </citation>
    <scope>NUCLEOTIDE SEQUENCE</scope>
    <source>
        <tissue evidence="1">Skin</tissue>
    </source>
</reference>
<dbReference type="AlphaFoldDB" id="A0A0B7BZS5"/>
<name>A0A0B7BZS5_9EUPU</name>
<accession>A0A0B7BZS5</accession>
<gene>
    <name evidence="1" type="primary">ORF219457</name>
</gene>
<feature type="non-terminal residue" evidence="1">
    <location>
        <position position="1"/>
    </location>
</feature>
<protein>
    <submittedName>
        <fullName evidence="1">Uncharacterized protein</fullName>
    </submittedName>
</protein>
<proteinExistence type="predicted"/>
<organism evidence="1">
    <name type="scientific">Arion vulgaris</name>
    <dbReference type="NCBI Taxonomy" id="1028688"/>
    <lineage>
        <taxon>Eukaryota</taxon>
        <taxon>Metazoa</taxon>
        <taxon>Spiralia</taxon>
        <taxon>Lophotrochozoa</taxon>
        <taxon>Mollusca</taxon>
        <taxon>Gastropoda</taxon>
        <taxon>Heterobranchia</taxon>
        <taxon>Euthyneura</taxon>
        <taxon>Panpulmonata</taxon>
        <taxon>Eupulmonata</taxon>
        <taxon>Stylommatophora</taxon>
        <taxon>Helicina</taxon>
        <taxon>Arionoidea</taxon>
        <taxon>Arionidae</taxon>
        <taxon>Arion</taxon>
    </lineage>
</organism>
<sequence>VKFNTFMNKRHAVDWLLSQQPLSRGCIRIKMKAVARYIVRVSELENCLKVVLEQRSESEASVLSLYPQTTLGFDIECGDVSVS</sequence>
<feature type="non-terminal residue" evidence="1">
    <location>
        <position position="83"/>
    </location>
</feature>